<dbReference type="SUPFAM" id="SSF57756">
    <property type="entry name" value="Retrovirus zinc finger-like domains"/>
    <property type="match status" value="1"/>
</dbReference>
<dbReference type="GO" id="GO:0005509">
    <property type="term" value="F:calcium ion binding"/>
    <property type="evidence" value="ECO:0007669"/>
    <property type="project" value="InterPro"/>
</dbReference>
<dbReference type="InParanoid" id="A0A168T0X7"/>
<name>A0A168T0X7_ABSGL</name>
<dbReference type="InterPro" id="IPR025829">
    <property type="entry name" value="Zn_knuckle_CX2CX3GHX4C"/>
</dbReference>
<sequence length="596" mass="64862">MSTSGVKVLVSGSVEGQFSDFFEKIAATNSKHGPFDILLCTGNFFATDSASSNFDDLVSGKVTVPLTTYFIQGGSAIPMTAQERINNNDGEICENLYFLGKKGTMTTAQGLKIAFLSGISDKHQATDDAGSPAPNYYSKADIDTLKNAKVPLTAPAGVDVLLTTEWPKGIENNSAKAPSSLNTTDYSSLAIAELALALKPRYHFADAANLFYEREPYNNTTGFGGSDERPASHVSRFIGLGKALNKNKQRWFYAYNIVPMAKATPDVLGAIPPLTTDTPFLELTNKSSAGQKRGVPDDNGGFFWGDQQKPNKRQVPDNYLCKRCHIPGHFLKDCPNEEVVPPGYICNKCKTPGHLIRNCPMAGKPDLASCWFCLANPKIEKHLITSIGSEVYATLAKGPLVSSKTSAVPGGGHTLLISIEHHPTYQQIPAENVHAVKSDLDNYKKSLRELFAAHGQDAVIFEVSRVSARSHSHAHIQVVPIPKELSSNVETVARQEAEAEGYTFVDEAPEVSLGHSMPLSQGSSFFDLELPNGKHLVYVITPAKPFNLQFGRTVLAKALGQPDRGDWRLCAQTEEEERQSANEFKEAFKKFDANSS</sequence>
<feature type="domain" description="EF-hand" evidence="6">
    <location>
        <begin position="579"/>
        <end position="596"/>
    </location>
</feature>
<dbReference type="GO" id="GO:0061632">
    <property type="term" value="F:RNA lariat debranching enzyme activator activity"/>
    <property type="evidence" value="ECO:0007669"/>
    <property type="project" value="TreeGrafter"/>
</dbReference>
<dbReference type="Gene3D" id="4.10.60.10">
    <property type="entry name" value="Zinc finger, CCHC-type"/>
    <property type="match status" value="1"/>
</dbReference>
<dbReference type="GO" id="GO:0000398">
    <property type="term" value="P:mRNA splicing, via spliceosome"/>
    <property type="evidence" value="ECO:0007669"/>
    <property type="project" value="TreeGrafter"/>
</dbReference>
<dbReference type="Pfam" id="PF04676">
    <property type="entry name" value="CwfJ_C_2"/>
    <property type="match status" value="1"/>
</dbReference>
<dbReference type="InterPro" id="IPR036875">
    <property type="entry name" value="Znf_CCHC_sf"/>
</dbReference>
<dbReference type="PROSITE" id="PS50158">
    <property type="entry name" value="ZF_CCHC"/>
    <property type="match status" value="2"/>
</dbReference>
<keyword evidence="8" id="KW-1185">Reference proteome</keyword>
<dbReference type="InterPro" id="IPR036265">
    <property type="entry name" value="HIT-like_sf"/>
</dbReference>
<dbReference type="SUPFAM" id="SSF54197">
    <property type="entry name" value="HIT-like"/>
    <property type="match status" value="1"/>
</dbReference>
<evidence type="ECO:0000313" key="7">
    <source>
        <dbReference type="EMBL" id="SAM09284.1"/>
    </source>
</evidence>
<feature type="domain" description="CCHC-type" evidence="5">
    <location>
        <begin position="346"/>
        <end position="360"/>
    </location>
</feature>
<dbReference type="PANTHER" id="PTHR12072:SF4">
    <property type="entry name" value="CWF19-LIKE PROTEIN 1"/>
    <property type="match status" value="1"/>
</dbReference>
<dbReference type="GO" id="GO:0003676">
    <property type="term" value="F:nucleic acid binding"/>
    <property type="evidence" value="ECO:0007669"/>
    <property type="project" value="InterPro"/>
</dbReference>
<gene>
    <name evidence="7" type="primary">ABSGL_14960.1 scaffold 15162</name>
</gene>
<dbReference type="InterPro" id="IPR002048">
    <property type="entry name" value="EF_hand_dom"/>
</dbReference>
<dbReference type="Pfam" id="PF04677">
    <property type="entry name" value="CwfJ_C_1"/>
    <property type="match status" value="1"/>
</dbReference>
<dbReference type="Pfam" id="PF13696">
    <property type="entry name" value="zf-CCHC_2"/>
    <property type="match status" value="2"/>
</dbReference>
<dbReference type="PROSITE" id="PS50222">
    <property type="entry name" value="EF_HAND_2"/>
    <property type="match status" value="1"/>
</dbReference>
<dbReference type="OMA" id="IVPITHY"/>
<evidence type="ECO:0000313" key="8">
    <source>
        <dbReference type="Proteomes" id="UP000078561"/>
    </source>
</evidence>
<keyword evidence="1" id="KW-0479">Metal-binding</keyword>
<evidence type="ECO:0008006" key="9">
    <source>
        <dbReference type="Google" id="ProtNLM"/>
    </source>
</evidence>
<dbReference type="AlphaFoldDB" id="A0A168T0X7"/>
<dbReference type="Proteomes" id="UP000078561">
    <property type="component" value="Unassembled WGS sequence"/>
</dbReference>
<proteinExistence type="predicted"/>
<feature type="domain" description="CCHC-type" evidence="5">
    <location>
        <begin position="321"/>
        <end position="336"/>
    </location>
</feature>
<evidence type="ECO:0000256" key="3">
    <source>
        <dbReference type="ARBA" id="ARBA00022833"/>
    </source>
</evidence>
<dbReference type="GO" id="GO:0008270">
    <property type="term" value="F:zinc ion binding"/>
    <property type="evidence" value="ECO:0007669"/>
    <property type="project" value="UniProtKB-KW"/>
</dbReference>
<evidence type="ECO:0000256" key="2">
    <source>
        <dbReference type="ARBA" id="ARBA00022771"/>
    </source>
</evidence>
<organism evidence="7">
    <name type="scientific">Absidia glauca</name>
    <name type="common">Pin mould</name>
    <dbReference type="NCBI Taxonomy" id="4829"/>
    <lineage>
        <taxon>Eukaryota</taxon>
        <taxon>Fungi</taxon>
        <taxon>Fungi incertae sedis</taxon>
        <taxon>Mucoromycota</taxon>
        <taxon>Mucoromycotina</taxon>
        <taxon>Mucoromycetes</taxon>
        <taxon>Mucorales</taxon>
        <taxon>Cunninghamellaceae</taxon>
        <taxon>Absidia</taxon>
    </lineage>
</organism>
<dbReference type="GO" id="GO:0071014">
    <property type="term" value="C:post-mRNA release spliceosomal complex"/>
    <property type="evidence" value="ECO:0007669"/>
    <property type="project" value="TreeGrafter"/>
</dbReference>
<dbReference type="InterPro" id="IPR001878">
    <property type="entry name" value="Znf_CCHC"/>
</dbReference>
<dbReference type="FunCoup" id="A0A168T0X7">
    <property type="interactions" value="1238"/>
</dbReference>
<keyword evidence="3" id="KW-0862">Zinc</keyword>
<dbReference type="InterPro" id="IPR006767">
    <property type="entry name" value="Cwf19-like_C_dom-2"/>
</dbReference>
<dbReference type="CDD" id="cd07380">
    <property type="entry name" value="MPP_CWF19_N"/>
    <property type="match status" value="1"/>
</dbReference>
<dbReference type="EMBL" id="LT555008">
    <property type="protein sequence ID" value="SAM09284.1"/>
    <property type="molecule type" value="Genomic_DNA"/>
</dbReference>
<dbReference type="OrthoDB" id="444325at2759"/>
<evidence type="ECO:0000256" key="1">
    <source>
        <dbReference type="ARBA" id="ARBA00022723"/>
    </source>
</evidence>
<evidence type="ECO:0000256" key="4">
    <source>
        <dbReference type="PROSITE-ProRule" id="PRU00047"/>
    </source>
</evidence>
<protein>
    <recommendedName>
        <fullName evidence="9">CCHC-type domain-containing protein</fullName>
    </recommendedName>
</protein>
<dbReference type="Gene3D" id="3.30.428.10">
    <property type="entry name" value="HIT-like"/>
    <property type="match status" value="1"/>
</dbReference>
<keyword evidence="2 4" id="KW-0863">Zinc-finger</keyword>
<dbReference type="SMART" id="SM00343">
    <property type="entry name" value="ZnF_C2HC"/>
    <property type="match status" value="2"/>
</dbReference>
<accession>A0A168T0X7</accession>
<dbReference type="InterPro" id="IPR040194">
    <property type="entry name" value="Cwf19-like"/>
</dbReference>
<dbReference type="PANTHER" id="PTHR12072">
    <property type="entry name" value="CWF19, CELL CYCLE CONTROL PROTEIN"/>
    <property type="match status" value="1"/>
</dbReference>
<evidence type="ECO:0000259" key="5">
    <source>
        <dbReference type="PROSITE" id="PS50158"/>
    </source>
</evidence>
<dbReference type="InterPro" id="IPR006768">
    <property type="entry name" value="Cwf19-like_C_dom-1"/>
</dbReference>
<dbReference type="STRING" id="4829.A0A168T0X7"/>
<reference evidence="7" key="1">
    <citation type="submission" date="2016-04" db="EMBL/GenBank/DDBJ databases">
        <authorList>
            <person name="Evans L.H."/>
            <person name="Alamgir A."/>
            <person name="Owens N."/>
            <person name="Weber N.D."/>
            <person name="Virtaneva K."/>
            <person name="Barbian K."/>
            <person name="Babar A."/>
            <person name="Rosenke K."/>
        </authorList>
    </citation>
    <scope>NUCLEOTIDE SEQUENCE [LARGE SCALE GENOMIC DNA]</scope>
    <source>
        <strain evidence="7">CBS 101.48</strain>
    </source>
</reference>
<evidence type="ECO:0000259" key="6">
    <source>
        <dbReference type="PROSITE" id="PS50222"/>
    </source>
</evidence>